<proteinExistence type="predicted"/>
<keyword evidence="1" id="KW-0175">Coiled coil</keyword>
<evidence type="ECO:0000313" key="5">
    <source>
        <dbReference type="WormBase" id="SRAE_X000194600"/>
    </source>
</evidence>
<dbReference type="OrthoDB" id="10051571at2759"/>
<reference evidence="3" key="2">
    <citation type="submission" date="2014-09" db="EMBL/GenBank/DDBJ databases">
        <authorList>
            <person name="Martin A.A."/>
        </authorList>
    </citation>
    <scope>NUCLEOTIDE SEQUENCE</scope>
    <source>
        <strain evidence="3">ED321</strain>
    </source>
</reference>
<evidence type="ECO:0000313" key="2">
    <source>
        <dbReference type="EMBL" id="CEF60206.1"/>
    </source>
</evidence>
<name>A0A090KWJ8_STRRB</name>
<accession>A0A090KWJ8</accession>
<reference evidence="2" key="1">
    <citation type="submission" date="2014-09" db="EMBL/GenBank/DDBJ databases">
        <authorList>
            <person name="Aslett A.Martin."/>
        </authorList>
    </citation>
    <scope>NUCLEOTIDE SEQUENCE</scope>
    <source>
        <strain evidence="2">ED321 Heterogonic</strain>
    </source>
</reference>
<evidence type="ECO:0000313" key="3">
    <source>
        <dbReference type="Proteomes" id="UP000035682"/>
    </source>
</evidence>
<feature type="coiled-coil region" evidence="1">
    <location>
        <begin position="262"/>
        <end position="303"/>
    </location>
</feature>
<dbReference type="RefSeq" id="XP_024499416.1">
    <property type="nucleotide sequence ID" value="XM_024654684.1"/>
</dbReference>
<dbReference type="EMBL" id="LN609397">
    <property type="protein sequence ID" value="CEF60206.1"/>
    <property type="molecule type" value="Genomic_DNA"/>
</dbReference>
<dbReference type="InterPro" id="IPR033593">
    <property type="entry name" value="N-RASSF"/>
</dbReference>
<dbReference type="AlphaFoldDB" id="A0A090KWJ8"/>
<dbReference type="InterPro" id="IPR029071">
    <property type="entry name" value="Ubiquitin-like_domsf"/>
</dbReference>
<organism evidence="2">
    <name type="scientific">Strongyloides ratti</name>
    <name type="common">Parasitic roundworm</name>
    <dbReference type="NCBI Taxonomy" id="34506"/>
    <lineage>
        <taxon>Eukaryota</taxon>
        <taxon>Metazoa</taxon>
        <taxon>Ecdysozoa</taxon>
        <taxon>Nematoda</taxon>
        <taxon>Chromadorea</taxon>
        <taxon>Rhabditida</taxon>
        <taxon>Tylenchina</taxon>
        <taxon>Panagrolaimomorpha</taxon>
        <taxon>Strongyloidoidea</taxon>
        <taxon>Strongyloididae</taxon>
        <taxon>Strongyloides</taxon>
    </lineage>
</organism>
<dbReference type="PANTHER" id="PTHR15286">
    <property type="entry name" value="RAS-ASSOCIATING DOMAIN CONTAINING PROTEIN"/>
    <property type="match status" value="1"/>
</dbReference>
<dbReference type="WormBase" id="SRAE_X000194600">
    <property type="protein sequence ID" value="SRP01003"/>
    <property type="gene ID" value="WBGene00267523"/>
</dbReference>
<dbReference type="WBParaSite" id="SRAE_X000194600.1">
    <property type="protein sequence ID" value="SRAE_X000194600.1"/>
    <property type="gene ID" value="WBGene00267523"/>
</dbReference>
<dbReference type="PANTHER" id="PTHR15286:SF6">
    <property type="entry name" value="GH01133P"/>
    <property type="match status" value="1"/>
</dbReference>
<dbReference type="GeneID" id="36385017"/>
<gene>
    <name evidence="2 4 5" type="ORF">SRAE_X000194600</name>
</gene>
<dbReference type="SUPFAM" id="SSF54236">
    <property type="entry name" value="Ubiquitin-like"/>
    <property type="match status" value="1"/>
</dbReference>
<keyword evidence="3" id="KW-1185">Reference proteome</keyword>
<dbReference type="OMA" id="NETTCAQ"/>
<evidence type="ECO:0000313" key="4">
    <source>
        <dbReference type="WBParaSite" id="SRAE_X000194600.1"/>
    </source>
</evidence>
<dbReference type="CTD" id="36385017"/>
<evidence type="ECO:0000256" key="1">
    <source>
        <dbReference type="SAM" id="Coils"/>
    </source>
</evidence>
<reference evidence="4" key="3">
    <citation type="submission" date="2020-12" db="UniProtKB">
        <authorList>
            <consortium name="WormBaseParasite"/>
        </authorList>
    </citation>
    <scope>IDENTIFICATION</scope>
</reference>
<dbReference type="Gene3D" id="3.10.20.90">
    <property type="entry name" value="Phosphatidylinositol 3-kinase Catalytic Subunit, Chain A, domain 1"/>
    <property type="match status" value="1"/>
</dbReference>
<protein>
    <submittedName>
        <fullName evidence="4">Ras-associating domain-containing protein</fullName>
    </submittedName>
</protein>
<dbReference type="Proteomes" id="UP000035682">
    <property type="component" value="Unplaced"/>
</dbReference>
<sequence>MGKEEKVVSGITPDTTCADIIYAMAHSSGQKGKFVLLAKFNEGEYKFLPNEKVLEVIKIKNFNNYLELRQLMPNIENSKTSNVDSKIVNKLNFQNIYSSEIGKYNEDQKEIPRYHFKQQFKPQKQLDTNPYDDKINKTNFNEYVDNRPPPPAYRDVINQKYRSLIGNSSSLEKKQYKQRHSHANYDLGILDVQTDINSPITLLTNINRSCNHILKEQQSLLQSLEIQFNSEEEKELYQLLKQKSNLDMMISQIKQCNYEEKLINCQKESIALQNEIKSMEINIKEMNNDIEHYKNLISRLEHEINIFLEHEKSDYYNKNLSISPINRYESNKASVY</sequence>